<protein>
    <submittedName>
        <fullName evidence="2">Uncharacterized protein</fullName>
    </submittedName>
</protein>
<feature type="signal peptide" evidence="1">
    <location>
        <begin position="1"/>
        <end position="22"/>
    </location>
</feature>
<evidence type="ECO:0000256" key="1">
    <source>
        <dbReference type="SAM" id="SignalP"/>
    </source>
</evidence>
<organism evidence="2 3">
    <name type="scientific">Kibdelosporangium aridum</name>
    <dbReference type="NCBI Taxonomy" id="2030"/>
    <lineage>
        <taxon>Bacteria</taxon>
        <taxon>Bacillati</taxon>
        <taxon>Actinomycetota</taxon>
        <taxon>Actinomycetes</taxon>
        <taxon>Pseudonocardiales</taxon>
        <taxon>Pseudonocardiaceae</taxon>
        <taxon>Kibdelosporangium</taxon>
    </lineage>
</organism>
<name>A0A1Y5XWF3_KIBAR</name>
<sequence>MHRIARVILTTMAVAAVPVALAAGANADPHSPRPVASGLHFESQVDGMRAGIRIDHCGVSPWLSEEDLGLELGTGIGGC</sequence>
<feature type="chain" id="PRO_5012011933" evidence="1">
    <location>
        <begin position="23"/>
        <end position="79"/>
    </location>
</feature>
<gene>
    <name evidence="2" type="ORF">SAMN05661093_06404</name>
</gene>
<dbReference type="Proteomes" id="UP000192674">
    <property type="component" value="Unassembled WGS sequence"/>
</dbReference>
<reference evidence="2 3" key="1">
    <citation type="submission" date="2017-04" db="EMBL/GenBank/DDBJ databases">
        <authorList>
            <person name="Afonso C.L."/>
            <person name="Miller P.J."/>
            <person name="Scott M.A."/>
            <person name="Spackman E."/>
            <person name="Goraichik I."/>
            <person name="Dimitrov K.M."/>
            <person name="Suarez D.L."/>
            <person name="Swayne D.E."/>
        </authorList>
    </citation>
    <scope>NUCLEOTIDE SEQUENCE [LARGE SCALE GENOMIC DNA]</scope>
    <source>
        <strain evidence="2 3">DSM 43828</strain>
    </source>
</reference>
<dbReference type="AlphaFoldDB" id="A0A1Y5XWF3"/>
<evidence type="ECO:0000313" key="2">
    <source>
        <dbReference type="EMBL" id="SMD20381.1"/>
    </source>
</evidence>
<accession>A0A1Y5XWF3</accession>
<dbReference type="EMBL" id="FWXV01000006">
    <property type="protein sequence ID" value="SMD20381.1"/>
    <property type="molecule type" value="Genomic_DNA"/>
</dbReference>
<evidence type="ECO:0000313" key="3">
    <source>
        <dbReference type="Proteomes" id="UP000192674"/>
    </source>
</evidence>
<keyword evidence="1" id="KW-0732">Signal</keyword>
<keyword evidence="3" id="KW-1185">Reference proteome</keyword>
<proteinExistence type="predicted"/>